<dbReference type="EMBL" id="CP009246">
    <property type="protein sequence ID" value="APT87636.1"/>
    <property type="molecule type" value="Genomic_DNA"/>
</dbReference>
<organism evidence="14 16">
    <name type="scientific">Corynebacterium flavescens</name>
    <dbReference type="NCBI Taxonomy" id="28028"/>
    <lineage>
        <taxon>Bacteria</taxon>
        <taxon>Bacillati</taxon>
        <taxon>Actinomycetota</taxon>
        <taxon>Actinomycetes</taxon>
        <taxon>Mycobacteriales</taxon>
        <taxon>Corynebacteriaceae</taxon>
        <taxon>Corynebacterium</taxon>
    </lineage>
</organism>
<dbReference type="EMBL" id="BJNB01000004">
    <property type="protein sequence ID" value="GEB96978.1"/>
    <property type="molecule type" value="Genomic_DNA"/>
</dbReference>
<feature type="domain" description="HhH-GPD" evidence="13">
    <location>
        <begin position="35"/>
        <end position="181"/>
    </location>
</feature>
<reference evidence="15 17" key="2">
    <citation type="submission" date="2019-06" db="EMBL/GenBank/DDBJ databases">
        <title>Whole genome shotgun sequence of Corynebacterium flavescens NBRC 14136.</title>
        <authorList>
            <person name="Hosoyama A."/>
            <person name="Uohara A."/>
            <person name="Ohji S."/>
            <person name="Ichikawa N."/>
        </authorList>
    </citation>
    <scope>NUCLEOTIDE SEQUENCE [LARGE SCALE GENOMIC DNA]</scope>
    <source>
        <strain evidence="15 17">NBRC 14136</strain>
    </source>
</reference>
<dbReference type="GO" id="GO:0035485">
    <property type="term" value="F:adenine/guanine mispair binding"/>
    <property type="evidence" value="ECO:0007669"/>
    <property type="project" value="TreeGrafter"/>
</dbReference>
<dbReference type="PANTHER" id="PTHR42944">
    <property type="entry name" value="ADENINE DNA GLYCOSYLASE"/>
    <property type="match status" value="1"/>
</dbReference>
<evidence type="ECO:0000259" key="13">
    <source>
        <dbReference type="SMART" id="SM00478"/>
    </source>
</evidence>
<keyword evidence="10" id="KW-0411">Iron-sulfur</keyword>
<comment type="cofactor">
    <cofactor evidence="2">
        <name>[4Fe-4S] cluster</name>
        <dbReference type="ChEBI" id="CHEBI:49883"/>
    </cofactor>
</comment>
<dbReference type="SUPFAM" id="SSF48150">
    <property type="entry name" value="DNA-glycosylase"/>
    <property type="match status" value="1"/>
</dbReference>
<dbReference type="Pfam" id="PF00633">
    <property type="entry name" value="HHH"/>
    <property type="match status" value="1"/>
</dbReference>
<reference evidence="14 16" key="1">
    <citation type="submission" date="2014-08" db="EMBL/GenBank/DDBJ databases">
        <title>Complete genome sequence of Corynebacterium flavescens OJ8(T)(=DSM 20296(T)), isolated from cheese.</title>
        <authorList>
            <person name="Ruckert C."/>
            <person name="Albersmeier A."/>
            <person name="Winkler A."/>
            <person name="Kalinowski J."/>
        </authorList>
    </citation>
    <scope>NUCLEOTIDE SEQUENCE [LARGE SCALE GENOMIC DNA]</scope>
    <source>
        <strain evidence="14 16">OJ8</strain>
    </source>
</reference>
<evidence type="ECO:0000256" key="4">
    <source>
        <dbReference type="ARBA" id="ARBA00012045"/>
    </source>
</evidence>
<dbReference type="GO" id="GO:0034039">
    <property type="term" value="F:8-oxo-7,8-dihydroguanine DNA N-glycosylase activity"/>
    <property type="evidence" value="ECO:0007669"/>
    <property type="project" value="TreeGrafter"/>
</dbReference>
<evidence type="ECO:0000313" key="14">
    <source>
        <dbReference type="EMBL" id="APT87636.1"/>
    </source>
</evidence>
<comment type="catalytic activity">
    <reaction evidence="1">
        <text>Hydrolyzes free adenine bases from 7,8-dihydro-8-oxoguanine:adenine mismatched double-stranded DNA, leaving an apurinic site.</text>
        <dbReference type="EC" id="3.2.2.31"/>
    </reaction>
</comment>
<dbReference type="RefSeq" id="WP_075730561.1">
    <property type="nucleotide sequence ID" value="NZ_BJNB01000004.1"/>
</dbReference>
<evidence type="ECO:0000256" key="1">
    <source>
        <dbReference type="ARBA" id="ARBA00000843"/>
    </source>
</evidence>
<name>A0A1L7CP57_CORFL</name>
<proteinExistence type="inferred from homology"/>
<evidence type="ECO:0000256" key="8">
    <source>
        <dbReference type="ARBA" id="ARBA00022801"/>
    </source>
</evidence>
<evidence type="ECO:0000256" key="10">
    <source>
        <dbReference type="ARBA" id="ARBA00023014"/>
    </source>
</evidence>
<dbReference type="GO" id="GO:0046872">
    <property type="term" value="F:metal ion binding"/>
    <property type="evidence" value="ECO:0007669"/>
    <property type="project" value="UniProtKB-KW"/>
</dbReference>
<dbReference type="Pfam" id="PF00730">
    <property type="entry name" value="HhH-GPD"/>
    <property type="match status" value="1"/>
</dbReference>
<evidence type="ECO:0000313" key="16">
    <source>
        <dbReference type="Proteomes" id="UP000185479"/>
    </source>
</evidence>
<dbReference type="GO" id="GO:0000701">
    <property type="term" value="F:purine-specific mismatch base pair DNA N-glycosylase activity"/>
    <property type="evidence" value="ECO:0007669"/>
    <property type="project" value="UniProtKB-EC"/>
</dbReference>
<dbReference type="GO" id="GO:0006284">
    <property type="term" value="P:base-excision repair"/>
    <property type="evidence" value="ECO:0007669"/>
    <property type="project" value="InterPro"/>
</dbReference>
<evidence type="ECO:0000256" key="3">
    <source>
        <dbReference type="ARBA" id="ARBA00008343"/>
    </source>
</evidence>
<evidence type="ECO:0000256" key="5">
    <source>
        <dbReference type="ARBA" id="ARBA00022023"/>
    </source>
</evidence>
<comment type="similarity">
    <text evidence="3">Belongs to the Nth/MutY family.</text>
</comment>
<dbReference type="Proteomes" id="UP000185479">
    <property type="component" value="Chromosome"/>
</dbReference>
<gene>
    <name evidence="15" type="ORF">CFL01nite_04730</name>
    <name evidence="14" type="ORF">CFLV_11045</name>
</gene>
<sequence>MDTQALLVWFQAAERPLPWRKEGTSAWGVLLSEVMSQQTPVARVAPVWEEWMSRWPTPASFARASRAEVLRAWGKLGYPRRALRLWECAQVLGDEPVPDDVDKLLALPGIGDYTARAVACFHYGHNVPVVDTNVRRVYARAVSGTFLAPGASKKELGEVATLLPELQGPRFSAALMELGALVCTAKNPDCAHCPLRPTCAWFQDGCPPPNEQELARAKKKVQKFQGTDRQVRGLILDVLRAAAHPVPQADIDVVWPDAAQRSRALASLLDDGLAEQDPSGLFRLPL</sequence>
<dbReference type="InterPro" id="IPR023170">
    <property type="entry name" value="HhH_base_excis_C"/>
</dbReference>
<dbReference type="KEGG" id="cfc:CFLV_11045"/>
<evidence type="ECO:0000256" key="12">
    <source>
        <dbReference type="ARBA" id="ARBA00023295"/>
    </source>
</evidence>
<keyword evidence="12" id="KW-0326">Glycosidase</keyword>
<evidence type="ECO:0000313" key="15">
    <source>
        <dbReference type="EMBL" id="GEB96978.1"/>
    </source>
</evidence>
<dbReference type="InterPro" id="IPR011257">
    <property type="entry name" value="DNA_glycosylase"/>
</dbReference>
<dbReference type="SMART" id="SM00478">
    <property type="entry name" value="ENDO3c"/>
    <property type="match status" value="1"/>
</dbReference>
<keyword evidence="11" id="KW-0234">DNA repair</keyword>
<dbReference type="GO" id="GO:0051536">
    <property type="term" value="F:iron-sulfur cluster binding"/>
    <property type="evidence" value="ECO:0007669"/>
    <property type="project" value="UniProtKB-KW"/>
</dbReference>
<dbReference type="PANTHER" id="PTHR42944:SF1">
    <property type="entry name" value="ADENINE DNA GLYCOSYLASE"/>
    <property type="match status" value="1"/>
</dbReference>
<dbReference type="EC" id="3.2.2.31" evidence="4"/>
<dbReference type="GO" id="GO:0032357">
    <property type="term" value="F:oxidized purine DNA binding"/>
    <property type="evidence" value="ECO:0007669"/>
    <property type="project" value="TreeGrafter"/>
</dbReference>
<dbReference type="AlphaFoldDB" id="A0A1L7CP57"/>
<dbReference type="CDD" id="cd00056">
    <property type="entry name" value="ENDO3c"/>
    <property type="match status" value="1"/>
</dbReference>
<evidence type="ECO:0000256" key="9">
    <source>
        <dbReference type="ARBA" id="ARBA00023004"/>
    </source>
</evidence>
<evidence type="ECO:0000256" key="7">
    <source>
        <dbReference type="ARBA" id="ARBA00022763"/>
    </source>
</evidence>
<dbReference type="Proteomes" id="UP000315353">
    <property type="component" value="Unassembled WGS sequence"/>
</dbReference>
<dbReference type="Gene3D" id="1.10.340.30">
    <property type="entry name" value="Hypothetical protein, domain 2"/>
    <property type="match status" value="1"/>
</dbReference>
<keyword evidence="6" id="KW-0479">Metal-binding</keyword>
<dbReference type="OrthoDB" id="9802365at2"/>
<dbReference type="InterPro" id="IPR003265">
    <property type="entry name" value="HhH-GPD_domain"/>
</dbReference>
<dbReference type="Gene3D" id="1.10.1670.10">
    <property type="entry name" value="Helix-hairpin-Helix base-excision DNA repair enzymes (C-terminal)"/>
    <property type="match status" value="1"/>
</dbReference>
<keyword evidence="7" id="KW-0227">DNA damage</keyword>
<keyword evidence="16" id="KW-1185">Reference proteome</keyword>
<evidence type="ECO:0000256" key="11">
    <source>
        <dbReference type="ARBA" id="ARBA00023204"/>
    </source>
</evidence>
<accession>A0A1L7CP57</accession>
<evidence type="ECO:0000256" key="6">
    <source>
        <dbReference type="ARBA" id="ARBA00022723"/>
    </source>
</evidence>
<dbReference type="GeneID" id="82881217"/>
<evidence type="ECO:0000256" key="2">
    <source>
        <dbReference type="ARBA" id="ARBA00001966"/>
    </source>
</evidence>
<dbReference type="InterPro" id="IPR044298">
    <property type="entry name" value="MIG/MutY"/>
</dbReference>
<keyword evidence="9" id="KW-0408">Iron</keyword>
<keyword evidence="8" id="KW-0378">Hydrolase</keyword>
<protein>
    <recommendedName>
        <fullName evidence="5">Adenine DNA glycosylase</fullName>
        <ecNumber evidence="4">3.2.2.31</ecNumber>
    </recommendedName>
</protein>
<dbReference type="InterPro" id="IPR000445">
    <property type="entry name" value="HhH_motif"/>
</dbReference>
<dbReference type="STRING" id="28028.CFLV_11045"/>
<dbReference type="GO" id="GO:0006298">
    <property type="term" value="P:mismatch repair"/>
    <property type="evidence" value="ECO:0007669"/>
    <property type="project" value="TreeGrafter"/>
</dbReference>
<evidence type="ECO:0000313" key="17">
    <source>
        <dbReference type="Proteomes" id="UP000315353"/>
    </source>
</evidence>